<sequence>MSEQTSFKSAHKQTLPILKPLSPEKGLLSISSPDYALATPRLPITLQQAVIKGSAALK</sequence>
<gene>
    <name evidence="1" type="ORF">HC231_02870</name>
</gene>
<evidence type="ECO:0000313" key="2">
    <source>
        <dbReference type="Proteomes" id="UP000671960"/>
    </source>
</evidence>
<dbReference type="Proteomes" id="UP000671960">
    <property type="component" value="Chromosome"/>
</dbReference>
<dbReference type="RefSeq" id="WP_208229634.1">
    <property type="nucleotide sequence ID" value="NZ_CP050854.1"/>
</dbReference>
<protein>
    <submittedName>
        <fullName evidence="1">Uncharacterized protein</fullName>
    </submittedName>
</protein>
<accession>A0ABX7UN79</accession>
<dbReference type="EMBL" id="CP050854">
    <property type="protein sequence ID" value="QTF06986.1"/>
    <property type="molecule type" value="Genomic_DNA"/>
</dbReference>
<organism evidence="1 2">
    <name type="scientific">Brenneria izadpanahii</name>
    <dbReference type="NCBI Taxonomy" id="2722756"/>
    <lineage>
        <taxon>Bacteria</taxon>
        <taxon>Pseudomonadati</taxon>
        <taxon>Pseudomonadota</taxon>
        <taxon>Gammaproteobacteria</taxon>
        <taxon>Enterobacterales</taxon>
        <taxon>Pectobacteriaceae</taxon>
        <taxon>Brenneria</taxon>
    </lineage>
</organism>
<name>A0ABX7UN79_9GAMM</name>
<evidence type="ECO:0000313" key="1">
    <source>
        <dbReference type="EMBL" id="QTF06986.1"/>
    </source>
</evidence>
<reference evidence="1 2" key="1">
    <citation type="submission" date="2020-03" db="EMBL/GenBank/DDBJ databases">
        <authorList>
            <person name="Bakhshi Ganjeh M."/>
        </authorList>
    </citation>
    <scope>NUCLEOTIDE SEQUENCE [LARGE SCALE GENOMIC DNA]</scope>
    <source>
        <strain evidence="2">Iran 50</strain>
    </source>
</reference>
<proteinExistence type="predicted"/>
<keyword evidence="2" id="KW-1185">Reference proteome</keyword>